<gene>
    <name evidence="6" type="ORF">JIN81_04745</name>
</gene>
<reference evidence="6" key="1">
    <citation type="submission" date="2021-01" db="EMBL/GenBank/DDBJ databases">
        <title>Modified the classification status of verrucomicrobia.</title>
        <authorList>
            <person name="Feng X."/>
        </authorList>
    </citation>
    <scope>NUCLEOTIDE SEQUENCE</scope>
    <source>
        <strain evidence="6">KCTC 22201</strain>
    </source>
</reference>
<evidence type="ECO:0000313" key="6">
    <source>
        <dbReference type="EMBL" id="MBK1826314.1"/>
    </source>
</evidence>
<keyword evidence="3 4" id="KW-0408">Iron</keyword>
<dbReference type="GO" id="GO:0009055">
    <property type="term" value="F:electron transfer activity"/>
    <property type="evidence" value="ECO:0007669"/>
    <property type="project" value="InterPro"/>
</dbReference>
<evidence type="ECO:0000256" key="4">
    <source>
        <dbReference type="PROSITE-ProRule" id="PRU00433"/>
    </source>
</evidence>
<dbReference type="PANTHER" id="PTHR40394">
    <property type="entry name" value="LIPOPROTEIN-RELATED"/>
    <property type="match status" value="1"/>
</dbReference>
<dbReference type="EMBL" id="JAENII010000003">
    <property type="protein sequence ID" value="MBK1826314.1"/>
    <property type="molecule type" value="Genomic_DNA"/>
</dbReference>
<dbReference type="AlphaFoldDB" id="A0A934RBL2"/>
<keyword evidence="2 4" id="KW-0479">Metal-binding</keyword>
<dbReference type="Gene3D" id="1.10.760.10">
    <property type="entry name" value="Cytochrome c-like domain"/>
    <property type="match status" value="1"/>
</dbReference>
<keyword evidence="1 4" id="KW-0349">Heme</keyword>
<comment type="caution">
    <text evidence="6">The sequence shown here is derived from an EMBL/GenBank/DDBJ whole genome shotgun (WGS) entry which is preliminary data.</text>
</comment>
<keyword evidence="7" id="KW-1185">Reference proteome</keyword>
<dbReference type="GO" id="GO:0046872">
    <property type="term" value="F:metal ion binding"/>
    <property type="evidence" value="ECO:0007669"/>
    <property type="project" value="UniProtKB-KW"/>
</dbReference>
<accession>A0A934RBL2</accession>
<dbReference type="InterPro" id="IPR009056">
    <property type="entry name" value="Cyt_c-like_dom"/>
</dbReference>
<dbReference type="PANTHER" id="PTHR40394:SF2">
    <property type="entry name" value="QUINOL:CYTOCHROME C OXIDOREDUCTASE MEMBRANE PROTEIN"/>
    <property type="match status" value="1"/>
</dbReference>
<dbReference type="InterPro" id="IPR036909">
    <property type="entry name" value="Cyt_c-like_dom_sf"/>
</dbReference>
<name>A0A934RBL2_9BACT</name>
<proteinExistence type="predicted"/>
<evidence type="ECO:0000256" key="2">
    <source>
        <dbReference type="ARBA" id="ARBA00022723"/>
    </source>
</evidence>
<evidence type="ECO:0000313" key="7">
    <source>
        <dbReference type="Proteomes" id="UP000658278"/>
    </source>
</evidence>
<protein>
    <submittedName>
        <fullName evidence="6">Cytochrome c</fullName>
    </submittedName>
</protein>
<organism evidence="6 7">
    <name type="scientific">Haloferula rosea</name>
    <dbReference type="NCBI Taxonomy" id="490093"/>
    <lineage>
        <taxon>Bacteria</taxon>
        <taxon>Pseudomonadati</taxon>
        <taxon>Verrucomicrobiota</taxon>
        <taxon>Verrucomicrobiia</taxon>
        <taxon>Verrucomicrobiales</taxon>
        <taxon>Verrucomicrobiaceae</taxon>
        <taxon>Haloferula</taxon>
    </lineage>
</organism>
<feature type="domain" description="Cytochrome c" evidence="5">
    <location>
        <begin position="119"/>
        <end position="206"/>
    </location>
</feature>
<dbReference type="SUPFAM" id="SSF46626">
    <property type="entry name" value="Cytochrome c"/>
    <property type="match status" value="1"/>
</dbReference>
<evidence type="ECO:0000256" key="1">
    <source>
        <dbReference type="ARBA" id="ARBA00022617"/>
    </source>
</evidence>
<evidence type="ECO:0000256" key="3">
    <source>
        <dbReference type="ARBA" id="ARBA00023004"/>
    </source>
</evidence>
<dbReference type="Proteomes" id="UP000658278">
    <property type="component" value="Unassembled WGS sequence"/>
</dbReference>
<dbReference type="RefSeq" id="WP_200277128.1">
    <property type="nucleotide sequence ID" value="NZ_JAENII010000003.1"/>
</dbReference>
<dbReference type="GO" id="GO:0020037">
    <property type="term" value="F:heme binding"/>
    <property type="evidence" value="ECO:0007669"/>
    <property type="project" value="InterPro"/>
</dbReference>
<evidence type="ECO:0000259" key="5">
    <source>
        <dbReference type="PROSITE" id="PS51007"/>
    </source>
</evidence>
<sequence>MKYFFLAYAIIAALVIGLLPMRGDKTAKTPIRLFPDMDDQDKVMHQVPSDFFADGVGSREPVDGTQPVGFLADGDNKLGGIHEYEFGGETGYYYTGGIEGYFSNGMPGELELNEENVEAFLRRGEEVYDINCMPCHGASGDGLGITTSFGVPGVANLTLDNFGQAAYPDGRLYDVIANGKGNMGGYKHNISVRDRWAVVAYVRALQIARKAPLADPKVKAAYEASQAAN</sequence>
<dbReference type="PROSITE" id="PS51007">
    <property type="entry name" value="CYTC"/>
    <property type="match status" value="1"/>
</dbReference>
<dbReference type="Pfam" id="PF13442">
    <property type="entry name" value="Cytochrome_CBB3"/>
    <property type="match status" value="1"/>
</dbReference>